<dbReference type="InterPro" id="IPR036890">
    <property type="entry name" value="HATPase_C_sf"/>
</dbReference>
<keyword evidence="1" id="KW-0808">Transferase</keyword>
<dbReference type="InterPro" id="IPR003594">
    <property type="entry name" value="HATPase_dom"/>
</dbReference>
<dbReference type="PANTHER" id="PTHR35526:SF3">
    <property type="entry name" value="ANTI-SIGMA-F FACTOR RSBW"/>
    <property type="match status" value="1"/>
</dbReference>
<dbReference type="PANTHER" id="PTHR35526">
    <property type="entry name" value="ANTI-SIGMA-F FACTOR RSBW-RELATED"/>
    <property type="match status" value="1"/>
</dbReference>
<evidence type="ECO:0000259" key="2">
    <source>
        <dbReference type="Pfam" id="PF13581"/>
    </source>
</evidence>
<dbReference type="Pfam" id="PF13581">
    <property type="entry name" value="HATPase_c_2"/>
    <property type="match status" value="1"/>
</dbReference>
<dbReference type="CDD" id="cd16936">
    <property type="entry name" value="HATPase_RsbW-like"/>
    <property type="match status" value="1"/>
</dbReference>
<protein>
    <recommendedName>
        <fullName evidence="2">Histidine kinase/HSP90-like ATPase domain-containing protein</fullName>
    </recommendedName>
</protein>
<dbReference type="Proteomes" id="UP001500416">
    <property type="component" value="Unassembled WGS sequence"/>
</dbReference>
<evidence type="ECO:0000313" key="3">
    <source>
        <dbReference type="EMBL" id="GAA0251717.1"/>
    </source>
</evidence>
<keyword evidence="1" id="KW-0723">Serine/threonine-protein kinase</keyword>
<name>A0ABN0UJ13_9PSEU</name>
<dbReference type="Gene3D" id="3.30.565.10">
    <property type="entry name" value="Histidine kinase-like ATPase, C-terminal domain"/>
    <property type="match status" value="1"/>
</dbReference>
<dbReference type="EMBL" id="BAAABU010000019">
    <property type="protein sequence ID" value="GAA0251717.1"/>
    <property type="molecule type" value="Genomic_DNA"/>
</dbReference>
<sequence length="138" mass="15008">MEAAMMPLRDALETRINVVLTTPTAPLARLRQWLTDVLAAIAEDALHDVLLVCSELVANAYDHARGPRRLRLLRVDGGARLRVEIDDASPDLLPTPGHSSVNSNRGRGLTLVDTLSGHRWGVHVLPGAKTVWAEVPLS</sequence>
<dbReference type="InterPro" id="IPR050267">
    <property type="entry name" value="Anti-sigma-factor_SerPK"/>
</dbReference>
<comment type="caution">
    <text evidence="3">The sequence shown here is derived from an EMBL/GenBank/DDBJ whole genome shotgun (WGS) entry which is preliminary data.</text>
</comment>
<reference evidence="3 4" key="1">
    <citation type="journal article" date="2019" name="Int. J. Syst. Evol. Microbiol.">
        <title>The Global Catalogue of Microorganisms (GCM) 10K type strain sequencing project: providing services to taxonomists for standard genome sequencing and annotation.</title>
        <authorList>
            <consortium name="The Broad Institute Genomics Platform"/>
            <consortium name="The Broad Institute Genome Sequencing Center for Infectious Disease"/>
            <person name="Wu L."/>
            <person name="Ma J."/>
        </authorList>
    </citation>
    <scope>NUCLEOTIDE SEQUENCE [LARGE SCALE GENOMIC DNA]</scope>
    <source>
        <strain evidence="3 4">JCM 3380</strain>
    </source>
</reference>
<keyword evidence="4" id="KW-1185">Reference proteome</keyword>
<evidence type="ECO:0000256" key="1">
    <source>
        <dbReference type="ARBA" id="ARBA00022527"/>
    </source>
</evidence>
<keyword evidence="1" id="KW-0418">Kinase</keyword>
<proteinExistence type="predicted"/>
<feature type="domain" description="Histidine kinase/HSP90-like ATPase" evidence="2">
    <location>
        <begin position="26"/>
        <end position="116"/>
    </location>
</feature>
<organism evidence="3 4">
    <name type="scientific">Saccharothrix mutabilis subsp. mutabilis</name>
    <dbReference type="NCBI Taxonomy" id="66855"/>
    <lineage>
        <taxon>Bacteria</taxon>
        <taxon>Bacillati</taxon>
        <taxon>Actinomycetota</taxon>
        <taxon>Actinomycetes</taxon>
        <taxon>Pseudonocardiales</taxon>
        <taxon>Pseudonocardiaceae</taxon>
        <taxon>Saccharothrix</taxon>
    </lineage>
</organism>
<accession>A0ABN0UJ13</accession>
<dbReference type="SUPFAM" id="SSF55874">
    <property type="entry name" value="ATPase domain of HSP90 chaperone/DNA topoisomerase II/histidine kinase"/>
    <property type="match status" value="1"/>
</dbReference>
<gene>
    <name evidence="3" type="ORF">GCM10010492_60160</name>
</gene>
<evidence type="ECO:0000313" key="4">
    <source>
        <dbReference type="Proteomes" id="UP001500416"/>
    </source>
</evidence>